<feature type="compositionally biased region" description="Basic and acidic residues" evidence="1">
    <location>
        <begin position="464"/>
        <end position="484"/>
    </location>
</feature>
<comment type="caution">
    <text evidence="2">The sequence shown here is derived from an EMBL/GenBank/DDBJ whole genome shotgun (WGS) entry which is preliminary data.</text>
</comment>
<evidence type="ECO:0000256" key="1">
    <source>
        <dbReference type="SAM" id="MobiDB-lite"/>
    </source>
</evidence>
<feature type="region of interest" description="Disordered" evidence="1">
    <location>
        <begin position="1"/>
        <end position="496"/>
    </location>
</feature>
<feature type="compositionally biased region" description="Low complexity" evidence="1">
    <location>
        <begin position="318"/>
        <end position="341"/>
    </location>
</feature>
<dbReference type="Proteomes" id="UP000271974">
    <property type="component" value="Unassembled WGS sequence"/>
</dbReference>
<feature type="compositionally biased region" description="Basic and acidic residues" evidence="1">
    <location>
        <begin position="247"/>
        <end position="259"/>
    </location>
</feature>
<feature type="compositionally biased region" description="Low complexity" evidence="1">
    <location>
        <begin position="298"/>
        <end position="311"/>
    </location>
</feature>
<feature type="compositionally biased region" description="Basic and acidic residues" evidence="1">
    <location>
        <begin position="66"/>
        <end position="81"/>
    </location>
</feature>
<reference evidence="2 3" key="1">
    <citation type="submission" date="2019-01" db="EMBL/GenBank/DDBJ databases">
        <title>A draft genome assembly of the solar-powered sea slug Elysia chlorotica.</title>
        <authorList>
            <person name="Cai H."/>
            <person name="Li Q."/>
            <person name="Fang X."/>
            <person name="Li J."/>
            <person name="Curtis N.E."/>
            <person name="Altenburger A."/>
            <person name="Shibata T."/>
            <person name="Feng M."/>
            <person name="Maeda T."/>
            <person name="Schwartz J.A."/>
            <person name="Shigenobu S."/>
            <person name="Lundholm N."/>
            <person name="Nishiyama T."/>
            <person name="Yang H."/>
            <person name="Hasebe M."/>
            <person name="Li S."/>
            <person name="Pierce S.K."/>
            <person name="Wang J."/>
        </authorList>
    </citation>
    <scope>NUCLEOTIDE SEQUENCE [LARGE SCALE GENOMIC DNA]</scope>
    <source>
        <strain evidence="2">EC2010</strain>
        <tissue evidence="2">Whole organism of an adult</tissue>
    </source>
</reference>
<organism evidence="2 3">
    <name type="scientific">Elysia chlorotica</name>
    <name type="common">Eastern emerald elysia</name>
    <name type="synonym">Sea slug</name>
    <dbReference type="NCBI Taxonomy" id="188477"/>
    <lineage>
        <taxon>Eukaryota</taxon>
        <taxon>Metazoa</taxon>
        <taxon>Spiralia</taxon>
        <taxon>Lophotrochozoa</taxon>
        <taxon>Mollusca</taxon>
        <taxon>Gastropoda</taxon>
        <taxon>Heterobranchia</taxon>
        <taxon>Euthyneura</taxon>
        <taxon>Panpulmonata</taxon>
        <taxon>Sacoglossa</taxon>
        <taxon>Placobranchoidea</taxon>
        <taxon>Plakobranchidae</taxon>
        <taxon>Elysia</taxon>
    </lineage>
</organism>
<name>A0A3S1BPJ0_ELYCH</name>
<feature type="compositionally biased region" description="Basic and acidic residues" evidence="1">
    <location>
        <begin position="174"/>
        <end position="183"/>
    </location>
</feature>
<protein>
    <submittedName>
        <fullName evidence="2">Uncharacterized protein</fullName>
    </submittedName>
</protein>
<feature type="compositionally biased region" description="Basic and acidic residues" evidence="1">
    <location>
        <begin position="23"/>
        <end position="36"/>
    </location>
</feature>
<accession>A0A3S1BPJ0</accession>
<proteinExistence type="predicted"/>
<gene>
    <name evidence="2" type="ORF">EGW08_003811</name>
</gene>
<evidence type="ECO:0000313" key="2">
    <source>
        <dbReference type="EMBL" id="RUS88415.1"/>
    </source>
</evidence>
<feature type="compositionally biased region" description="Low complexity" evidence="1">
    <location>
        <begin position="401"/>
        <end position="422"/>
    </location>
</feature>
<dbReference type="AlphaFoldDB" id="A0A3S1BPJ0"/>
<keyword evidence="3" id="KW-1185">Reference proteome</keyword>
<feature type="compositionally biased region" description="Basic and acidic residues" evidence="1">
    <location>
        <begin position="91"/>
        <end position="105"/>
    </location>
</feature>
<dbReference type="OrthoDB" id="10686199at2759"/>
<feature type="non-terminal residue" evidence="2">
    <location>
        <position position="496"/>
    </location>
</feature>
<feature type="compositionally biased region" description="Basic and acidic residues" evidence="1">
    <location>
        <begin position="115"/>
        <end position="131"/>
    </location>
</feature>
<dbReference type="EMBL" id="RQTK01000083">
    <property type="protein sequence ID" value="RUS88415.1"/>
    <property type="molecule type" value="Genomic_DNA"/>
</dbReference>
<sequence>MDRVPSPRTPLDTGQAKSKPLASRHEKEGRQERREQLVNSVGGGRGDMDSNSSGREASEPLADAGGEDRRDRRRRESDGGQKDAAWAWGNGDRRSHAEDARERDRPRKRSGGGDSEGRRSTEPESKRRPGPELDSGVGARSGQEDVRLSFESDSSARSLDYSRRSLEAGGTSRRSMESPDSHNQRAMFSPPPPPHQTRSPSPSHRQPEPAHSRTQGGSKKKRAAPRATISSSQPEQDEPTDLALSSSRRDLSPAQRERSISGSGGGREAADFSRDSLSGGGRREATPKGSPPSAGDYTPSSTITTSSSAASDAHRRASSPPQGPSSSTSPASPSQDSSPYSNLPPRVQSERGGQQNHYPRQAAAYRDEPAWRGHPQHALPEQSAASSRTYSPAPAEEFRGSRLVSGASSSSSPSSPPGSSGRLGEESLLRHLKTGGRAPQDGPVPRRGSGDAGRRGGGGGGGGDIRERDGAVTDGRRRVSDESRSPGYSPLEPSST</sequence>
<evidence type="ECO:0000313" key="3">
    <source>
        <dbReference type="Proteomes" id="UP000271974"/>
    </source>
</evidence>